<organism evidence="2">
    <name type="scientific">Rhizobium leguminosarum</name>
    <dbReference type="NCBI Taxonomy" id="384"/>
    <lineage>
        <taxon>Bacteria</taxon>
        <taxon>Pseudomonadati</taxon>
        <taxon>Pseudomonadota</taxon>
        <taxon>Alphaproteobacteria</taxon>
        <taxon>Hyphomicrobiales</taxon>
        <taxon>Rhizobiaceae</taxon>
        <taxon>Rhizobium/Agrobacterium group</taxon>
        <taxon>Rhizobium</taxon>
    </lineage>
</organism>
<dbReference type="AlphaFoldDB" id="A0A154IMC4"/>
<dbReference type="PANTHER" id="PTHR35563:SF2">
    <property type="entry name" value="BARREL METAL-DEPENDENT HYDROLASE, PUTATIVE (AFU_ORTHOLOGUE AFUA_1G16240)-RELATED"/>
    <property type="match status" value="1"/>
</dbReference>
<protein>
    <submittedName>
        <fullName evidence="2">Hydrolase</fullName>
    </submittedName>
</protein>
<dbReference type="EMBL" id="LVYU01000079">
    <property type="protein sequence ID" value="KZB01576.1"/>
    <property type="molecule type" value="Genomic_DNA"/>
</dbReference>
<comment type="caution">
    <text evidence="2">The sequence shown here is derived from an EMBL/GenBank/DDBJ whole genome shotgun (WGS) entry which is preliminary data.</text>
</comment>
<dbReference type="RefSeq" id="WP_062941242.1">
    <property type="nucleotide sequence ID" value="NZ_CP171844.1"/>
</dbReference>
<dbReference type="Gene3D" id="3.20.20.140">
    <property type="entry name" value="Metal-dependent hydrolases"/>
    <property type="match status" value="1"/>
</dbReference>
<dbReference type="SUPFAM" id="SSF51556">
    <property type="entry name" value="Metallo-dependent hydrolases"/>
    <property type="match status" value="1"/>
</dbReference>
<gene>
    <name evidence="2" type="ORF">A4A59_01490</name>
</gene>
<evidence type="ECO:0000259" key="1">
    <source>
        <dbReference type="Pfam" id="PF04909"/>
    </source>
</evidence>
<feature type="domain" description="Amidohydrolase-related" evidence="1">
    <location>
        <begin position="30"/>
        <end position="288"/>
    </location>
</feature>
<reference evidence="2" key="1">
    <citation type="submission" date="2016-03" db="EMBL/GenBank/DDBJ databases">
        <title>Microsymbionts genomes from the relict species Vavilovia formosa.</title>
        <authorList>
            <person name="Chirak E."/>
            <person name="Kimeklis A."/>
            <person name="Kopat V."/>
            <person name="Andronov E."/>
        </authorList>
    </citation>
    <scope>NUCLEOTIDE SEQUENCE [LARGE SCALE GENOMIC DNA]</scope>
    <source>
        <strain evidence="2">Vaf12</strain>
    </source>
</reference>
<name>A0A154IMC4_RHILE</name>
<evidence type="ECO:0000313" key="2">
    <source>
        <dbReference type="EMBL" id="KZB01576.1"/>
    </source>
</evidence>
<sequence length="290" mass="31872">MSAADIEAPLCLPRRPLTRLPRAALPQGTVDTHFHVFRAGAPLNTPRSYTPDIATISDWIEFSGSLGIARGVLVQPSVYGLDNRVLLDALAAYPDRLRGIVVIDPETTETEIERLDRLGVRGVRINTRNKGGLPLAAAKTLAESIAPLGWSLQLQINPEQLSDIAATLSGIRLPIVIDHLGFIPLARETRSLHVDALKRLMDRAEAYVKVTAPYRLTKDMNYDGFAEVGRALAASHAERLLWGSDWPHTELWDGMPDDAELVETMQAAIDDPAVAEKIFVRNAEALFFGR</sequence>
<dbReference type="GO" id="GO:0016787">
    <property type="term" value="F:hydrolase activity"/>
    <property type="evidence" value="ECO:0007669"/>
    <property type="project" value="UniProtKB-KW"/>
</dbReference>
<dbReference type="InterPro" id="IPR052358">
    <property type="entry name" value="Aro_Compnd_Degr_Hydrolases"/>
</dbReference>
<proteinExistence type="predicted"/>
<keyword evidence="2" id="KW-0378">Hydrolase</keyword>
<dbReference type="InterPro" id="IPR006680">
    <property type="entry name" value="Amidohydro-rel"/>
</dbReference>
<dbReference type="PANTHER" id="PTHR35563">
    <property type="entry name" value="BARREL METAL-DEPENDENT HYDROLASE, PUTATIVE (AFU_ORTHOLOGUE AFUA_1G16240)-RELATED"/>
    <property type="match status" value="1"/>
</dbReference>
<dbReference type="InterPro" id="IPR032466">
    <property type="entry name" value="Metal_Hydrolase"/>
</dbReference>
<accession>A0A154IMC4</accession>
<dbReference type="Pfam" id="PF04909">
    <property type="entry name" value="Amidohydro_2"/>
    <property type="match status" value="1"/>
</dbReference>